<reference evidence="4 5" key="1">
    <citation type="submission" date="2019-08" db="EMBL/GenBank/DDBJ databases">
        <title>Complete genome sequence of Terriglobus albidus strain ORNL.</title>
        <authorList>
            <person name="Podar M."/>
        </authorList>
    </citation>
    <scope>NUCLEOTIDE SEQUENCE [LARGE SCALE GENOMIC DNA]</scope>
    <source>
        <strain evidence="4 5">ORNL</strain>
    </source>
</reference>
<evidence type="ECO:0000259" key="3">
    <source>
        <dbReference type="Pfam" id="PF06580"/>
    </source>
</evidence>
<organism evidence="4 5">
    <name type="scientific">Terriglobus albidus</name>
    <dbReference type="NCBI Taxonomy" id="1592106"/>
    <lineage>
        <taxon>Bacteria</taxon>
        <taxon>Pseudomonadati</taxon>
        <taxon>Acidobacteriota</taxon>
        <taxon>Terriglobia</taxon>
        <taxon>Terriglobales</taxon>
        <taxon>Acidobacteriaceae</taxon>
        <taxon>Terriglobus</taxon>
    </lineage>
</organism>
<dbReference type="RefSeq" id="WP_147649370.1">
    <property type="nucleotide sequence ID" value="NZ_CP042806.1"/>
</dbReference>
<dbReference type="AlphaFoldDB" id="A0A5B9EH11"/>
<accession>A0A5B9EH11</accession>
<dbReference type="SUPFAM" id="SSF55874">
    <property type="entry name" value="ATPase domain of HSP90 chaperone/DNA topoisomerase II/histidine kinase"/>
    <property type="match status" value="1"/>
</dbReference>
<sequence length="469" mass="51599">MILGLLVCTAGAAASLFLPPPGAMAHLAQIGRFQGVILLVIGVFFYFSHFRAADLFAKIALRLILGGLLALGGALLLFGPVASATRNMPLPLATETLLAVVILGGAILLYLRLGHWIDLLVERRVFGKRDPRQMIQDFRQQIGSQNSRASLIASIQSAAIEALAMRPEEIQVEPGLPDHTAPPADLLIPILPSSSKPIHLAVSLQGDRRTLLTTEIDLLHEIALYTGKRLNDLEREEERIERVRTEGNLSRQLVEAELRALRSQINPHFLFNSLNTIASLIPSEPEKAEKMTIRLSSIFRYVLIQSGRPFSSLHEEMEFLRTILEIEQIRFGERLSVTFEIDSAAEHLMIPSLILQPLVENAIKHGVTPKIGKSHILVGAQLHDDTIQIRIEDDGHGLRTDNDLDRRLRAHMTNGTGIGLQNVRERLSTLYGTAAALTLTDLESAGCRATMTIPLYGAKNANSSVARGR</sequence>
<protein>
    <recommendedName>
        <fullName evidence="6">Histidine kinase</fullName>
    </recommendedName>
</protein>
<feature type="transmembrane region" description="Helical" evidence="1">
    <location>
        <begin position="59"/>
        <end position="78"/>
    </location>
</feature>
<keyword evidence="1" id="KW-0472">Membrane</keyword>
<keyword evidence="1" id="KW-0812">Transmembrane</keyword>
<feature type="domain" description="Signal transduction histidine kinase internal region" evidence="3">
    <location>
        <begin position="256"/>
        <end position="335"/>
    </location>
</feature>
<feature type="domain" description="Histidine kinase/HSP90-like ATPase" evidence="2">
    <location>
        <begin position="353"/>
        <end position="455"/>
    </location>
</feature>
<dbReference type="GO" id="GO:0016020">
    <property type="term" value="C:membrane"/>
    <property type="evidence" value="ECO:0007669"/>
    <property type="project" value="InterPro"/>
</dbReference>
<evidence type="ECO:0000259" key="2">
    <source>
        <dbReference type="Pfam" id="PF02518"/>
    </source>
</evidence>
<name>A0A5B9EH11_9BACT</name>
<feature type="transmembrane region" description="Helical" evidence="1">
    <location>
        <begin position="90"/>
        <end position="111"/>
    </location>
</feature>
<dbReference type="OrthoDB" id="127440at2"/>
<evidence type="ECO:0000313" key="5">
    <source>
        <dbReference type="Proteomes" id="UP000321820"/>
    </source>
</evidence>
<dbReference type="GO" id="GO:0000155">
    <property type="term" value="F:phosphorelay sensor kinase activity"/>
    <property type="evidence" value="ECO:0007669"/>
    <property type="project" value="InterPro"/>
</dbReference>
<dbReference type="InterPro" id="IPR003594">
    <property type="entry name" value="HATPase_dom"/>
</dbReference>
<dbReference type="Gene3D" id="3.30.565.10">
    <property type="entry name" value="Histidine kinase-like ATPase, C-terminal domain"/>
    <property type="match status" value="1"/>
</dbReference>
<dbReference type="InterPro" id="IPR036890">
    <property type="entry name" value="HATPase_C_sf"/>
</dbReference>
<dbReference type="Pfam" id="PF02518">
    <property type="entry name" value="HATPase_c"/>
    <property type="match status" value="1"/>
</dbReference>
<dbReference type="PANTHER" id="PTHR34220:SF7">
    <property type="entry name" value="SENSOR HISTIDINE KINASE YPDA"/>
    <property type="match status" value="1"/>
</dbReference>
<evidence type="ECO:0000313" key="4">
    <source>
        <dbReference type="EMBL" id="QEE30100.1"/>
    </source>
</evidence>
<proteinExistence type="predicted"/>
<dbReference type="Pfam" id="PF06580">
    <property type="entry name" value="His_kinase"/>
    <property type="match status" value="1"/>
</dbReference>
<keyword evidence="5" id="KW-1185">Reference proteome</keyword>
<dbReference type="KEGG" id="talb:FTW19_20210"/>
<evidence type="ECO:0008006" key="6">
    <source>
        <dbReference type="Google" id="ProtNLM"/>
    </source>
</evidence>
<keyword evidence="1" id="KW-1133">Transmembrane helix</keyword>
<dbReference type="InterPro" id="IPR010559">
    <property type="entry name" value="Sig_transdc_His_kin_internal"/>
</dbReference>
<dbReference type="PANTHER" id="PTHR34220">
    <property type="entry name" value="SENSOR HISTIDINE KINASE YPDA"/>
    <property type="match status" value="1"/>
</dbReference>
<gene>
    <name evidence="4" type="ORF">FTW19_20210</name>
</gene>
<evidence type="ECO:0000256" key="1">
    <source>
        <dbReference type="SAM" id="Phobius"/>
    </source>
</evidence>
<dbReference type="InterPro" id="IPR050640">
    <property type="entry name" value="Bact_2-comp_sensor_kinase"/>
</dbReference>
<dbReference type="EMBL" id="CP042806">
    <property type="protein sequence ID" value="QEE30100.1"/>
    <property type="molecule type" value="Genomic_DNA"/>
</dbReference>
<feature type="transmembrane region" description="Helical" evidence="1">
    <location>
        <begin position="35"/>
        <end position="52"/>
    </location>
</feature>
<dbReference type="Proteomes" id="UP000321820">
    <property type="component" value="Chromosome"/>
</dbReference>